<feature type="transmembrane region" description="Helical" evidence="1">
    <location>
        <begin position="37"/>
        <end position="54"/>
    </location>
</feature>
<evidence type="ECO:0000313" key="4">
    <source>
        <dbReference type="Proteomes" id="UP000195772"/>
    </source>
</evidence>
<feature type="transmembrane region" description="Helical" evidence="1">
    <location>
        <begin position="195"/>
        <end position="213"/>
    </location>
</feature>
<feature type="transmembrane region" description="Helical" evidence="1">
    <location>
        <begin position="333"/>
        <end position="353"/>
    </location>
</feature>
<feature type="transmembrane region" description="Helical" evidence="1">
    <location>
        <begin position="74"/>
        <end position="92"/>
    </location>
</feature>
<keyword evidence="1" id="KW-0472">Membrane</keyword>
<protein>
    <recommendedName>
        <fullName evidence="2">Acyltransferase 3 domain-containing protein</fullName>
    </recommendedName>
</protein>
<comment type="caution">
    <text evidence="3">The sequence shown here is derived from an EMBL/GenBank/DDBJ whole genome shotgun (WGS) entry which is preliminary data.</text>
</comment>
<dbReference type="AlphaFoldDB" id="A0A1Y3R4K7"/>
<feature type="transmembrane region" description="Helical" evidence="1">
    <location>
        <begin position="12"/>
        <end position="31"/>
    </location>
</feature>
<dbReference type="Proteomes" id="UP000195772">
    <property type="component" value="Unassembled WGS sequence"/>
</dbReference>
<gene>
    <name evidence="3" type="ORF">B5G41_04540</name>
</gene>
<proteinExistence type="predicted"/>
<feature type="transmembrane region" description="Helical" evidence="1">
    <location>
        <begin position="135"/>
        <end position="155"/>
    </location>
</feature>
<dbReference type="eggNOG" id="COG3594">
    <property type="taxonomic scope" value="Bacteria"/>
</dbReference>
<sequence length="362" mass="40818">MGTGTHHHDTAFSIVKALGIVAVVISHAAILTPLETFTYYFNTAVFFFVAGYFFNDGQTAAPGRFIGRKLRRLYLPYVALGTLFVLLHNRFLEWHLIAYDFSAREAILPYDTPELLRTLGRVFLFLHHEQMLAPFWFLQGLFLGLMLFFCITLATRKLAPTQAGAERLRGGSILFLFTVAMLLARHPSGIPGEWIAVRTFAITGIIYLGKLFRIFRARIPLDGRIATLCLVILLAAAAAGCRVNLGGRLFANPVFFVVLVCSGCYLLVTAASRLAAYGNRLTRMLDYTGRHTMAIMLWHVPVFKLVILFQMWVCHYPLRSLACHPVIPTGSPWWWIPYTLAGIAVPLGFCVLYDRLRRSVRR</sequence>
<organism evidence="3 4">
    <name type="scientific">Alistipes onderdonkii</name>
    <dbReference type="NCBI Taxonomy" id="328813"/>
    <lineage>
        <taxon>Bacteria</taxon>
        <taxon>Pseudomonadati</taxon>
        <taxon>Bacteroidota</taxon>
        <taxon>Bacteroidia</taxon>
        <taxon>Bacteroidales</taxon>
        <taxon>Rikenellaceae</taxon>
        <taxon>Alistipes</taxon>
    </lineage>
</organism>
<evidence type="ECO:0000256" key="1">
    <source>
        <dbReference type="SAM" id="Phobius"/>
    </source>
</evidence>
<feature type="transmembrane region" description="Helical" evidence="1">
    <location>
        <begin position="167"/>
        <end position="183"/>
    </location>
</feature>
<dbReference type="EMBL" id="NFHB01000002">
    <property type="protein sequence ID" value="OUN04579.1"/>
    <property type="molecule type" value="Genomic_DNA"/>
</dbReference>
<feature type="transmembrane region" description="Helical" evidence="1">
    <location>
        <begin position="293"/>
        <end position="313"/>
    </location>
</feature>
<dbReference type="GO" id="GO:0016747">
    <property type="term" value="F:acyltransferase activity, transferring groups other than amino-acyl groups"/>
    <property type="evidence" value="ECO:0007669"/>
    <property type="project" value="InterPro"/>
</dbReference>
<feature type="transmembrane region" description="Helical" evidence="1">
    <location>
        <begin position="225"/>
        <end position="245"/>
    </location>
</feature>
<name>A0A1Y3R4K7_9BACT</name>
<dbReference type="OrthoDB" id="9816048at2"/>
<reference evidence="4" key="1">
    <citation type="submission" date="2017-04" db="EMBL/GenBank/DDBJ databases">
        <title>Function of individual gut microbiota members based on whole genome sequencing of pure cultures obtained from chicken caecum.</title>
        <authorList>
            <person name="Medvecky M."/>
            <person name="Cejkova D."/>
            <person name="Polansky O."/>
            <person name="Karasova D."/>
            <person name="Kubasova T."/>
            <person name="Cizek A."/>
            <person name="Rychlik I."/>
        </authorList>
    </citation>
    <scope>NUCLEOTIDE SEQUENCE [LARGE SCALE GENOMIC DNA]</scope>
    <source>
        <strain evidence="4">An90</strain>
    </source>
</reference>
<keyword evidence="1" id="KW-1133">Transmembrane helix</keyword>
<evidence type="ECO:0000313" key="3">
    <source>
        <dbReference type="EMBL" id="OUN04579.1"/>
    </source>
</evidence>
<feature type="domain" description="Acyltransferase 3" evidence="2">
    <location>
        <begin position="12"/>
        <end position="348"/>
    </location>
</feature>
<accession>A0A1Y3R4K7</accession>
<keyword evidence="1" id="KW-0812">Transmembrane</keyword>
<dbReference type="RefSeq" id="WP_087401476.1">
    <property type="nucleotide sequence ID" value="NZ_NFHB01000002.1"/>
</dbReference>
<dbReference type="Pfam" id="PF01757">
    <property type="entry name" value="Acyl_transf_3"/>
    <property type="match status" value="1"/>
</dbReference>
<feature type="transmembrane region" description="Helical" evidence="1">
    <location>
        <begin position="251"/>
        <end position="272"/>
    </location>
</feature>
<dbReference type="InterPro" id="IPR002656">
    <property type="entry name" value="Acyl_transf_3_dom"/>
</dbReference>
<evidence type="ECO:0000259" key="2">
    <source>
        <dbReference type="Pfam" id="PF01757"/>
    </source>
</evidence>